<keyword evidence="2" id="KW-1185">Reference proteome</keyword>
<reference evidence="2" key="1">
    <citation type="journal article" date="2024" name="Proc. Natl. Acad. Sci. U.S.A.">
        <title>Extraordinary preservation of gene collinearity over three hundred million years revealed in homosporous lycophytes.</title>
        <authorList>
            <person name="Li C."/>
            <person name="Wickell D."/>
            <person name="Kuo L.Y."/>
            <person name="Chen X."/>
            <person name="Nie B."/>
            <person name="Liao X."/>
            <person name="Peng D."/>
            <person name="Ji J."/>
            <person name="Jenkins J."/>
            <person name="Williams M."/>
            <person name="Shu S."/>
            <person name="Plott C."/>
            <person name="Barry K."/>
            <person name="Rajasekar S."/>
            <person name="Grimwood J."/>
            <person name="Han X."/>
            <person name="Sun S."/>
            <person name="Hou Z."/>
            <person name="He W."/>
            <person name="Dai G."/>
            <person name="Sun C."/>
            <person name="Schmutz J."/>
            <person name="Leebens-Mack J.H."/>
            <person name="Li F.W."/>
            <person name="Wang L."/>
        </authorList>
    </citation>
    <scope>NUCLEOTIDE SEQUENCE [LARGE SCALE GENOMIC DNA]</scope>
    <source>
        <strain evidence="2">cv. PW_Plant_1</strain>
    </source>
</reference>
<accession>A0ACC2A956</accession>
<evidence type="ECO:0000313" key="1">
    <source>
        <dbReference type="EMBL" id="KAJ7514073.1"/>
    </source>
</evidence>
<gene>
    <name evidence="1" type="ORF">O6H91_23G025700</name>
</gene>
<sequence length="153" mass="18089">MHFRSFEEFWIFYMNQHTKVSTRRWHFCGTGIGTILFLAAIIVKWWLVFLAPLFSYGLAWYSHFFVEGNQPVTFRYPVWSFLCDYRMFGLMLTGRMDREIKRLGKRPILQEEGIENGKAHPQLSLPIENGNIILMEEQLKQAVNSPVRRKGNV</sequence>
<organism evidence="1 2">
    <name type="scientific">Diphasiastrum complanatum</name>
    <name type="common">Issler's clubmoss</name>
    <name type="synonym">Lycopodium complanatum</name>
    <dbReference type="NCBI Taxonomy" id="34168"/>
    <lineage>
        <taxon>Eukaryota</taxon>
        <taxon>Viridiplantae</taxon>
        <taxon>Streptophyta</taxon>
        <taxon>Embryophyta</taxon>
        <taxon>Tracheophyta</taxon>
        <taxon>Lycopodiopsida</taxon>
        <taxon>Lycopodiales</taxon>
        <taxon>Lycopodiaceae</taxon>
        <taxon>Lycopodioideae</taxon>
        <taxon>Diphasiastrum</taxon>
    </lineage>
</organism>
<protein>
    <submittedName>
        <fullName evidence="1">Uncharacterized protein</fullName>
    </submittedName>
</protein>
<proteinExistence type="predicted"/>
<comment type="caution">
    <text evidence="1">The sequence shown here is derived from an EMBL/GenBank/DDBJ whole genome shotgun (WGS) entry which is preliminary data.</text>
</comment>
<name>A0ACC2A956_DIPCM</name>
<evidence type="ECO:0000313" key="2">
    <source>
        <dbReference type="Proteomes" id="UP001162992"/>
    </source>
</evidence>
<dbReference type="EMBL" id="CM055114">
    <property type="protein sequence ID" value="KAJ7514073.1"/>
    <property type="molecule type" value="Genomic_DNA"/>
</dbReference>
<dbReference type="Proteomes" id="UP001162992">
    <property type="component" value="Chromosome 23"/>
</dbReference>